<proteinExistence type="predicted"/>
<comment type="caution">
    <text evidence="5">The sequence shown here is derived from an EMBL/GenBank/DDBJ whole genome shotgun (WGS) entry which is preliminary data.</text>
</comment>
<feature type="DNA-binding region" description="H-T-H motif" evidence="2">
    <location>
        <begin position="46"/>
        <end position="65"/>
    </location>
</feature>
<sequence length="218" mass="24771">MPDSTGGQGSNSLRRVPKQERSRDRIDEILKVSMELIGRKGIDAVTMKEIAALSGGPIASVYQYFPNKSAIIGTLYERYADEVRSFVFDHIKGIENASDAVDATTGLFDLYYNQMRERPSTQDLLNAIQADKRLSDRDINETRVQAEMFYDATFQFVDEARRQDYRETLLVMFHMAGSTLRLALMVPQAEAEQLVKQFKSITRAQATYYLKGSFPTEL</sequence>
<protein>
    <submittedName>
        <fullName evidence="5">TetR family transcriptional regulator</fullName>
    </submittedName>
</protein>
<dbReference type="InterPro" id="IPR009057">
    <property type="entry name" value="Homeodomain-like_sf"/>
</dbReference>
<feature type="domain" description="HTH tetR-type" evidence="4">
    <location>
        <begin position="23"/>
        <end position="83"/>
    </location>
</feature>
<dbReference type="Proteomes" id="UP001202827">
    <property type="component" value="Unassembled WGS sequence"/>
</dbReference>
<dbReference type="Pfam" id="PF17928">
    <property type="entry name" value="TetR_C_22"/>
    <property type="match status" value="1"/>
</dbReference>
<evidence type="ECO:0000313" key="5">
    <source>
        <dbReference type="EMBL" id="MCK8780074.1"/>
    </source>
</evidence>
<dbReference type="InterPro" id="IPR001647">
    <property type="entry name" value="HTH_TetR"/>
</dbReference>
<accession>A0ABT0IQC0</accession>
<evidence type="ECO:0000313" key="6">
    <source>
        <dbReference type="Proteomes" id="UP001202827"/>
    </source>
</evidence>
<gene>
    <name evidence="5" type="ORF">M0654_08770</name>
</gene>
<dbReference type="Pfam" id="PF00440">
    <property type="entry name" value="TetR_N"/>
    <property type="match status" value="1"/>
</dbReference>
<evidence type="ECO:0000256" key="2">
    <source>
        <dbReference type="PROSITE-ProRule" id="PRU00335"/>
    </source>
</evidence>
<organism evidence="5 6">
    <name type="scientific">Neorhizobium turbinariae</name>
    <dbReference type="NCBI Taxonomy" id="2937795"/>
    <lineage>
        <taxon>Bacteria</taxon>
        <taxon>Pseudomonadati</taxon>
        <taxon>Pseudomonadota</taxon>
        <taxon>Alphaproteobacteria</taxon>
        <taxon>Hyphomicrobiales</taxon>
        <taxon>Rhizobiaceae</taxon>
        <taxon>Rhizobium/Agrobacterium group</taxon>
        <taxon>Neorhizobium</taxon>
    </lineage>
</organism>
<name>A0ABT0IQC0_9HYPH</name>
<dbReference type="PANTHER" id="PTHR30055:SF226">
    <property type="entry name" value="HTH-TYPE TRANSCRIPTIONAL REGULATOR PKSA"/>
    <property type="match status" value="1"/>
</dbReference>
<feature type="region of interest" description="Disordered" evidence="3">
    <location>
        <begin position="1"/>
        <end position="22"/>
    </location>
</feature>
<reference evidence="5 6" key="1">
    <citation type="submission" date="2022-04" db="EMBL/GenBank/DDBJ databases">
        <title>Rhizobium coralii sp. nov., isolated from coral Turbinaria peltata.</title>
        <authorList>
            <person name="Sun H."/>
        </authorList>
    </citation>
    <scope>NUCLEOTIDE SEQUENCE [LARGE SCALE GENOMIC DNA]</scope>
    <source>
        <strain evidence="5 6">NTR19</strain>
    </source>
</reference>
<evidence type="ECO:0000256" key="1">
    <source>
        <dbReference type="ARBA" id="ARBA00023125"/>
    </source>
</evidence>
<dbReference type="InterPro" id="IPR050109">
    <property type="entry name" value="HTH-type_TetR-like_transc_reg"/>
</dbReference>
<dbReference type="EMBL" id="JALPRY010000010">
    <property type="protein sequence ID" value="MCK8780074.1"/>
    <property type="molecule type" value="Genomic_DNA"/>
</dbReference>
<keyword evidence="1 2" id="KW-0238">DNA-binding</keyword>
<dbReference type="PROSITE" id="PS50977">
    <property type="entry name" value="HTH_TETR_2"/>
    <property type="match status" value="1"/>
</dbReference>
<dbReference type="Gene3D" id="1.10.357.10">
    <property type="entry name" value="Tetracycline Repressor, domain 2"/>
    <property type="match status" value="1"/>
</dbReference>
<dbReference type="InterPro" id="IPR041674">
    <property type="entry name" value="TetR_C_22"/>
</dbReference>
<keyword evidence="6" id="KW-1185">Reference proteome</keyword>
<evidence type="ECO:0000256" key="3">
    <source>
        <dbReference type="SAM" id="MobiDB-lite"/>
    </source>
</evidence>
<evidence type="ECO:0000259" key="4">
    <source>
        <dbReference type="PROSITE" id="PS50977"/>
    </source>
</evidence>
<dbReference type="SUPFAM" id="SSF46689">
    <property type="entry name" value="Homeodomain-like"/>
    <property type="match status" value="1"/>
</dbReference>
<dbReference type="RefSeq" id="WP_248682769.1">
    <property type="nucleotide sequence ID" value="NZ_JALPRY010000010.1"/>
</dbReference>
<dbReference type="PANTHER" id="PTHR30055">
    <property type="entry name" value="HTH-TYPE TRANSCRIPTIONAL REGULATOR RUTR"/>
    <property type="match status" value="1"/>
</dbReference>